<evidence type="ECO:0008006" key="5">
    <source>
        <dbReference type="Google" id="ProtNLM"/>
    </source>
</evidence>
<sequence>MKRVLIKRKVKSLWLLLLLMTISSAVMSQHKASVVRDTELKNKPFSDAVTLKVLEESINLDVISRQSSWLEVQVESLTGWVKMFSVRYTGQVLQTEDAFSGTKQVFNLITTGSSGSTVTTASRGLDENSFLNPNPNPRAFEMMQTFNVSQDDAKSFAQEKSLKQQQQEYVSDSVNAAGDKS</sequence>
<gene>
    <name evidence="3" type="ORF">FM038_019595</name>
</gene>
<evidence type="ECO:0000256" key="2">
    <source>
        <dbReference type="SAM" id="SignalP"/>
    </source>
</evidence>
<organism evidence="3 4">
    <name type="scientific">Shewanella eurypsychrophilus</name>
    <dbReference type="NCBI Taxonomy" id="2593656"/>
    <lineage>
        <taxon>Bacteria</taxon>
        <taxon>Pseudomonadati</taxon>
        <taxon>Pseudomonadota</taxon>
        <taxon>Gammaproteobacteria</taxon>
        <taxon>Alteromonadales</taxon>
        <taxon>Shewanellaceae</taxon>
        <taxon>Shewanella</taxon>
    </lineage>
</organism>
<dbReference type="EMBL" id="CP045503">
    <property type="protein sequence ID" value="QPG59340.1"/>
    <property type="molecule type" value="Genomic_DNA"/>
</dbReference>
<reference evidence="3" key="1">
    <citation type="submission" date="2021-07" db="EMBL/GenBank/DDBJ databases">
        <title>Shewanella sp. YLB-07 whole genome sequence.</title>
        <authorList>
            <person name="Yu L."/>
        </authorList>
    </citation>
    <scope>NUCLEOTIDE SEQUENCE</scope>
    <source>
        <strain evidence="3">YLB-08</strain>
    </source>
</reference>
<evidence type="ECO:0000256" key="1">
    <source>
        <dbReference type="SAM" id="MobiDB-lite"/>
    </source>
</evidence>
<name>A0ABX6VA74_9GAMM</name>
<dbReference type="Proteomes" id="UP000316416">
    <property type="component" value="Chromosome"/>
</dbReference>
<keyword evidence="4" id="KW-1185">Reference proteome</keyword>
<protein>
    <recommendedName>
        <fullName evidence="5">SH3b domain-containing protein</fullName>
    </recommendedName>
</protein>
<feature type="region of interest" description="Disordered" evidence="1">
    <location>
        <begin position="151"/>
        <end position="181"/>
    </location>
</feature>
<evidence type="ECO:0000313" key="3">
    <source>
        <dbReference type="EMBL" id="QPG59340.1"/>
    </source>
</evidence>
<accession>A0ABX6VA74</accession>
<keyword evidence="2" id="KW-0732">Signal</keyword>
<evidence type="ECO:0000313" key="4">
    <source>
        <dbReference type="Proteomes" id="UP000316416"/>
    </source>
</evidence>
<proteinExistence type="predicted"/>
<feature type="compositionally biased region" description="Polar residues" evidence="1">
    <location>
        <begin position="163"/>
        <end position="174"/>
    </location>
</feature>
<feature type="chain" id="PRO_5045973007" description="SH3b domain-containing protein" evidence="2">
    <location>
        <begin position="29"/>
        <end position="181"/>
    </location>
</feature>
<feature type="signal peptide" evidence="2">
    <location>
        <begin position="1"/>
        <end position="28"/>
    </location>
</feature>